<dbReference type="Pfam" id="PF13649">
    <property type="entry name" value="Methyltransf_25"/>
    <property type="match status" value="1"/>
</dbReference>
<dbReference type="InterPro" id="IPR029063">
    <property type="entry name" value="SAM-dependent_MTases_sf"/>
</dbReference>
<name>A0A5Q2RJ58_9ACTN</name>
<dbReference type="Proteomes" id="UP000334019">
    <property type="component" value="Chromosome"/>
</dbReference>
<dbReference type="GO" id="GO:0008168">
    <property type="term" value="F:methyltransferase activity"/>
    <property type="evidence" value="ECO:0007669"/>
    <property type="project" value="UniProtKB-KW"/>
</dbReference>
<keyword evidence="3" id="KW-1185">Reference proteome</keyword>
<evidence type="ECO:0000313" key="3">
    <source>
        <dbReference type="Proteomes" id="UP000334019"/>
    </source>
</evidence>
<dbReference type="RefSeq" id="WP_153760911.1">
    <property type="nucleotide sequence ID" value="NZ_CP045851.1"/>
</dbReference>
<dbReference type="AlphaFoldDB" id="A0A5Q2RJ58"/>
<organism evidence="2 3">
    <name type="scientific">Actinomarinicola tropica</name>
    <dbReference type="NCBI Taxonomy" id="2789776"/>
    <lineage>
        <taxon>Bacteria</taxon>
        <taxon>Bacillati</taxon>
        <taxon>Actinomycetota</taxon>
        <taxon>Acidimicrobiia</taxon>
        <taxon>Acidimicrobiales</taxon>
        <taxon>Iamiaceae</taxon>
        <taxon>Actinomarinicola</taxon>
    </lineage>
</organism>
<dbReference type="SUPFAM" id="SSF53335">
    <property type="entry name" value="S-adenosyl-L-methionine-dependent methyltransferases"/>
    <property type="match status" value="1"/>
</dbReference>
<feature type="domain" description="Methyltransferase" evidence="1">
    <location>
        <begin position="58"/>
        <end position="150"/>
    </location>
</feature>
<dbReference type="KEGG" id="atq:GH723_17845"/>
<evidence type="ECO:0000313" key="2">
    <source>
        <dbReference type="EMBL" id="QGG96809.1"/>
    </source>
</evidence>
<dbReference type="EMBL" id="CP045851">
    <property type="protein sequence ID" value="QGG96809.1"/>
    <property type="molecule type" value="Genomic_DNA"/>
</dbReference>
<dbReference type="GO" id="GO:0032259">
    <property type="term" value="P:methylation"/>
    <property type="evidence" value="ECO:0007669"/>
    <property type="project" value="UniProtKB-KW"/>
</dbReference>
<evidence type="ECO:0000259" key="1">
    <source>
        <dbReference type="Pfam" id="PF13649"/>
    </source>
</evidence>
<keyword evidence="2" id="KW-0808">Transferase</keyword>
<dbReference type="InterPro" id="IPR041698">
    <property type="entry name" value="Methyltransf_25"/>
</dbReference>
<reference evidence="2 3" key="1">
    <citation type="submission" date="2019-11" db="EMBL/GenBank/DDBJ databases">
        <authorList>
            <person name="He Y."/>
        </authorList>
    </citation>
    <scope>NUCLEOTIDE SEQUENCE [LARGE SCALE GENOMIC DNA]</scope>
    <source>
        <strain evidence="2 3">SCSIO 58843</strain>
    </source>
</reference>
<gene>
    <name evidence="2" type="ORF">GH723_17845</name>
</gene>
<sequence length="373" mass="42163">MSSPVVPVDSAVYYSGAYWNDLPAVVEHLHTRMSGHADRTWMHRTLEHRGAPYRAALSLNVGNGWVERDLVRLGVVESAHGIEYLPDLVEAARSAAAEEGLPITYEQADTNRAEFHRGPFDLVVDHAALHHVAHIDRVVRGLCERLEPGGTLVGFDYVGPHRNQYPWEVWEAAHQVNLLLPEHLRQEMTYPHLPTMLVDDPTEAVHSELIEETVRRYFEVEQWEDLGGAIAYLLLTHNARLHARPHDETDEWVRLVLDHDRVFTAAHPEHNLFAFFLARPRHDVLAETEQLATWSAEEERREAAAGDAGSYYPPTSLQLLTQALSDERDRVRALEQSEPTSPAVRGVKAAARQLAGALVRSARHRIGELRRRG</sequence>
<accession>A0A5Q2RJ58</accession>
<dbReference type="Gene3D" id="3.40.50.150">
    <property type="entry name" value="Vaccinia Virus protein VP39"/>
    <property type="match status" value="1"/>
</dbReference>
<keyword evidence="2" id="KW-0489">Methyltransferase</keyword>
<protein>
    <submittedName>
        <fullName evidence="2">Methyltransferase domain-containing protein</fullName>
    </submittedName>
</protein>
<proteinExistence type="predicted"/>